<organism evidence="1 2">
    <name type="scientific">Geotrichum galactomycetum</name>
    <dbReference type="NCBI Taxonomy" id="27317"/>
    <lineage>
        <taxon>Eukaryota</taxon>
        <taxon>Fungi</taxon>
        <taxon>Dikarya</taxon>
        <taxon>Ascomycota</taxon>
        <taxon>Saccharomycotina</taxon>
        <taxon>Dipodascomycetes</taxon>
        <taxon>Dipodascales</taxon>
        <taxon>Dipodascaceae</taxon>
        <taxon>Geotrichum</taxon>
    </lineage>
</organism>
<evidence type="ECO:0000313" key="2">
    <source>
        <dbReference type="Proteomes" id="UP000744676"/>
    </source>
</evidence>
<name>A0ACB6V1F2_9ASCO</name>
<comment type="caution">
    <text evidence="1">The sequence shown here is derived from an EMBL/GenBank/DDBJ whole genome shotgun (WGS) entry which is preliminary data.</text>
</comment>
<accession>A0ACB6V1F2</accession>
<reference evidence="1 2" key="1">
    <citation type="journal article" date="2020" name="Front. Microbiol.">
        <title>Phenotypic and Genetic Characterization of the Cheese Ripening Yeast Geotrichum candidum.</title>
        <authorList>
            <person name="Perkins V."/>
            <person name="Vignola S."/>
            <person name="Lessard M.H."/>
            <person name="Plante P.L."/>
            <person name="Corbeil J."/>
            <person name="Dugat-Bony E."/>
            <person name="Frenette M."/>
            <person name="Labrie S."/>
        </authorList>
    </citation>
    <scope>NUCLEOTIDE SEQUENCE [LARGE SCALE GENOMIC DNA]</scope>
    <source>
        <strain evidence="1 2">LMA-1147</strain>
    </source>
</reference>
<sequence length="82" mass="9211">MFNDPGFCNTNLKLVTVAVDLADPRNQNPVPQLEDGEFIESFTVPLKSFPEELRRLASEGYKLDARLQNIADGIELAREYGL</sequence>
<keyword evidence="2" id="KW-1185">Reference proteome</keyword>
<proteinExistence type="predicted"/>
<protein>
    <submittedName>
        <fullName evidence="1">Uncharacterized protein</fullName>
    </submittedName>
</protein>
<dbReference type="EMBL" id="QVQA01000157">
    <property type="protein sequence ID" value="KAF5094611.1"/>
    <property type="molecule type" value="Genomic_DNA"/>
</dbReference>
<evidence type="ECO:0000313" key="1">
    <source>
        <dbReference type="EMBL" id="KAF5094611.1"/>
    </source>
</evidence>
<dbReference type="Proteomes" id="UP000744676">
    <property type="component" value="Unassembled WGS sequence"/>
</dbReference>
<gene>
    <name evidence="1" type="ORF">D0Z00_003463</name>
</gene>